<sequence length="308" mass="33864">MSAAATSTPTRDWLLPMPSEIGIQDDSFSADLIRQFDMRRSRLREHSTAGDQERRLPSGESRPNAGTVPPSNTSNTTTSNSSSSSSRRDSSRGNTNNSHPYGQERERGVRDDGRRRSAGDLLRRSSAYLRAKIEALRGTSRSHDNLRPPSSASLPPPSRLVVNTTIAIPLVHTPSPSHQHHHRGLSPAAQAIQPPIITHYPPRPLQYAPVEPLSDADIPSKSIRHRISLPVLRRHHHTQHQNSSSSSASSSNNNNNNNNNQNRRRQSDGGVQHRARKSPSTFFEGRHKKRAPVPPMPSSAPATVTSAL</sequence>
<reference evidence="2 3" key="1">
    <citation type="submission" date="2016-07" db="EMBL/GenBank/DDBJ databases">
        <title>Pervasive Adenine N6-methylation of Active Genes in Fungi.</title>
        <authorList>
            <consortium name="DOE Joint Genome Institute"/>
            <person name="Mondo S.J."/>
            <person name="Dannebaum R.O."/>
            <person name="Kuo R.C."/>
            <person name="Labutti K."/>
            <person name="Haridas S."/>
            <person name="Kuo A."/>
            <person name="Salamov A."/>
            <person name="Ahrendt S.R."/>
            <person name="Lipzen A."/>
            <person name="Sullivan W."/>
            <person name="Andreopoulos W.B."/>
            <person name="Clum A."/>
            <person name="Lindquist E."/>
            <person name="Daum C."/>
            <person name="Ramamoorthy G.K."/>
            <person name="Gryganskyi A."/>
            <person name="Culley D."/>
            <person name="Magnuson J.K."/>
            <person name="James T.Y."/>
            <person name="O'Malley M.A."/>
            <person name="Stajich J.E."/>
            <person name="Spatafora J.W."/>
            <person name="Visel A."/>
            <person name="Grigoriev I.V."/>
        </authorList>
    </citation>
    <scope>NUCLEOTIDE SEQUENCE [LARGE SCALE GENOMIC DNA]</scope>
    <source>
        <strain evidence="2 3">NRRL 2496</strain>
    </source>
</reference>
<dbReference type="EMBL" id="MCGN01000004">
    <property type="protein sequence ID" value="ORY97281.1"/>
    <property type="molecule type" value="Genomic_DNA"/>
</dbReference>
<evidence type="ECO:0000313" key="2">
    <source>
        <dbReference type="EMBL" id="ORY97281.1"/>
    </source>
</evidence>
<organism evidence="2 3">
    <name type="scientific">Syncephalastrum racemosum</name>
    <name type="common">Filamentous fungus</name>
    <dbReference type="NCBI Taxonomy" id="13706"/>
    <lineage>
        <taxon>Eukaryota</taxon>
        <taxon>Fungi</taxon>
        <taxon>Fungi incertae sedis</taxon>
        <taxon>Mucoromycota</taxon>
        <taxon>Mucoromycotina</taxon>
        <taxon>Mucoromycetes</taxon>
        <taxon>Mucorales</taxon>
        <taxon>Syncephalastraceae</taxon>
        <taxon>Syncephalastrum</taxon>
    </lineage>
</organism>
<feature type="region of interest" description="Disordered" evidence="1">
    <location>
        <begin position="40"/>
        <end position="123"/>
    </location>
</feature>
<comment type="caution">
    <text evidence="2">The sequence shown here is derived from an EMBL/GenBank/DDBJ whole genome shotgun (WGS) entry which is preliminary data.</text>
</comment>
<feature type="compositionally biased region" description="Low complexity" evidence="1">
    <location>
        <begin position="71"/>
        <end position="85"/>
    </location>
</feature>
<feature type="compositionally biased region" description="Basic and acidic residues" evidence="1">
    <location>
        <begin position="135"/>
        <end position="146"/>
    </location>
</feature>
<feature type="compositionally biased region" description="Basic and acidic residues" evidence="1">
    <location>
        <begin position="102"/>
        <end position="123"/>
    </location>
</feature>
<accession>A0A1X2HEE0</accession>
<dbReference type="OrthoDB" id="2288118at2759"/>
<name>A0A1X2HEE0_SYNRA</name>
<evidence type="ECO:0000256" key="1">
    <source>
        <dbReference type="SAM" id="MobiDB-lite"/>
    </source>
</evidence>
<feature type="compositionally biased region" description="Basic and acidic residues" evidence="1">
    <location>
        <begin position="40"/>
        <end position="57"/>
    </location>
</feature>
<dbReference type="InParanoid" id="A0A1X2HEE0"/>
<feature type="region of interest" description="Disordered" evidence="1">
    <location>
        <begin position="135"/>
        <end position="158"/>
    </location>
</feature>
<dbReference type="OMA" id="ATNDYQY"/>
<dbReference type="AlphaFoldDB" id="A0A1X2HEE0"/>
<feature type="compositionally biased region" description="Low complexity" evidence="1">
    <location>
        <begin position="299"/>
        <end position="308"/>
    </location>
</feature>
<proteinExistence type="predicted"/>
<feature type="region of interest" description="Disordered" evidence="1">
    <location>
        <begin position="234"/>
        <end position="308"/>
    </location>
</feature>
<keyword evidence="3" id="KW-1185">Reference proteome</keyword>
<gene>
    <name evidence="2" type="ORF">BCR43DRAFT_489518</name>
</gene>
<evidence type="ECO:0000313" key="3">
    <source>
        <dbReference type="Proteomes" id="UP000242180"/>
    </source>
</evidence>
<feature type="region of interest" description="Disordered" evidence="1">
    <location>
        <begin position="1"/>
        <end position="28"/>
    </location>
</feature>
<feature type="compositionally biased region" description="Polar residues" evidence="1">
    <location>
        <begin position="1"/>
        <end position="10"/>
    </location>
</feature>
<feature type="compositionally biased region" description="Low complexity" evidence="1">
    <location>
        <begin position="241"/>
        <end position="261"/>
    </location>
</feature>
<protein>
    <submittedName>
        <fullName evidence="2">Uncharacterized protein</fullName>
    </submittedName>
</protein>
<dbReference type="Proteomes" id="UP000242180">
    <property type="component" value="Unassembled WGS sequence"/>
</dbReference>